<dbReference type="Pfam" id="PF13921">
    <property type="entry name" value="Myb_DNA-bind_6"/>
    <property type="match status" value="1"/>
</dbReference>
<feature type="domain" description="Myb-like" evidence="2">
    <location>
        <begin position="596"/>
        <end position="648"/>
    </location>
</feature>
<feature type="region of interest" description="Disordered" evidence="1">
    <location>
        <begin position="51"/>
        <end position="171"/>
    </location>
</feature>
<dbReference type="CDD" id="cd00167">
    <property type="entry name" value="SANT"/>
    <property type="match status" value="2"/>
</dbReference>
<feature type="region of interest" description="Disordered" evidence="1">
    <location>
        <begin position="285"/>
        <end position="449"/>
    </location>
</feature>
<dbReference type="Pfam" id="PF00249">
    <property type="entry name" value="Myb_DNA-binding"/>
    <property type="match status" value="1"/>
</dbReference>
<feature type="domain" description="Myb-like" evidence="2">
    <location>
        <begin position="487"/>
        <end position="540"/>
    </location>
</feature>
<gene>
    <name evidence="4" type="ORF">ACHAWU_008219</name>
</gene>
<dbReference type="PROSITE" id="PS51294">
    <property type="entry name" value="HTH_MYB"/>
    <property type="match status" value="1"/>
</dbReference>
<dbReference type="PROSITE" id="PS50090">
    <property type="entry name" value="MYB_LIKE"/>
    <property type="match status" value="3"/>
</dbReference>
<feature type="compositionally biased region" description="Basic residues" evidence="1">
    <location>
        <begin position="114"/>
        <end position="123"/>
    </location>
</feature>
<dbReference type="Gene3D" id="1.10.10.60">
    <property type="entry name" value="Homeodomain-like"/>
    <property type="match status" value="3"/>
</dbReference>
<comment type="caution">
    <text evidence="4">The sequence shown here is derived from an EMBL/GenBank/DDBJ whole genome shotgun (WGS) entry which is preliminary data.</text>
</comment>
<dbReference type="EMBL" id="JALLBG020000197">
    <property type="protein sequence ID" value="KAL3759725.1"/>
    <property type="molecule type" value="Genomic_DNA"/>
</dbReference>
<sequence length="715" mass="77298">MADQPRPPPNLHPLRLSELEMFGGEGAAAAAAAANGEDDYSPSASTISTKASLAVAKTRQHHPHSAGVGSGGGGGGDHVGRVGGGGGGGGGVPPGGGNPLFVNTNKYPPTPNMKPKHPVHVKKSREGVKEGHNSASDVLASDQHVAKRTKHSDVSPDNIINISTGNAPFPPPIKEHSPTVALDGCVMAGPLGDGLSPNEASAAAGSHHSQQSLELGAMPSWETAGKPLAGWSICSGMESLKDAVMGSAFSFSGTIEDESAMNNDDPSPKSILSKLGEKRRIAPGTHVQFSRDHSGSGTNGLENTASSTPAGVGGSGGSRKRSHGLAGWSQEPPPPHSPRQMYDDYYYGEGPPPPRPYDQYHIAAGGDCHTPHHHPPPSHRYPRDHAFYPEEDPYYDHYYSPHPPPPPPYGYPPHPRQQHVGTGRFPHRPEYPPYPTNSMPPPPHQTPAAMGSRANVMVHTPPSTIHHPALIHSQFPHNRAIITAVGNVGSSYGTWTAADDAALMELMKKVKSPENWEPIAKKLDRGKSPRDIQERWTRFLKPGSRKGQWTEEEDAIVIDAVGNSVEDPFTRWSDLAQRLPGRVGKQVRDRWVNHLNPSINHMPFGREDDLLLWEGHKEVGKRWVEISCKYFKASRSENHIKNRWYSASFKKFIAKEFGPDAYRLANEVGCARNARDRNSMADSHLQQPPLKDGAPIVSGFRMMSAQDVKSSERSL</sequence>
<feature type="compositionally biased region" description="Polar residues" evidence="1">
    <location>
        <begin position="295"/>
        <end position="305"/>
    </location>
</feature>
<dbReference type="InterPro" id="IPR009057">
    <property type="entry name" value="Homeodomain-like_sf"/>
</dbReference>
<evidence type="ECO:0000259" key="3">
    <source>
        <dbReference type="PROSITE" id="PS51294"/>
    </source>
</evidence>
<protein>
    <submittedName>
        <fullName evidence="4">Uncharacterized protein</fullName>
    </submittedName>
</protein>
<dbReference type="PANTHER" id="PTHR45614:SF271">
    <property type="entry name" value="MYB DNA BINDING PROTEIN_ TRANSCRIPTION FACTOR-LIKE PROTEIN"/>
    <property type="match status" value="1"/>
</dbReference>
<feature type="compositionally biased region" description="Gly residues" evidence="1">
    <location>
        <begin position="68"/>
        <end position="98"/>
    </location>
</feature>
<evidence type="ECO:0000259" key="2">
    <source>
        <dbReference type="PROSITE" id="PS50090"/>
    </source>
</evidence>
<feature type="compositionally biased region" description="Pro residues" evidence="1">
    <location>
        <begin position="401"/>
        <end position="415"/>
    </location>
</feature>
<name>A0ABD3M6P4_9STRA</name>
<proteinExistence type="predicted"/>
<dbReference type="SUPFAM" id="SSF46689">
    <property type="entry name" value="Homeodomain-like"/>
    <property type="match status" value="2"/>
</dbReference>
<feature type="compositionally biased region" description="Basic residues" evidence="1">
    <location>
        <begin position="371"/>
        <end position="380"/>
    </location>
</feature>
<reference evidence="4 5" key="1">
    <citation type="submission" date="2024-10" db="EMBL/GenBank/DDBJ databases">
        <title>Updated reference genomes for cyclostephanoid diatoms.</title>
        <authorList>
            <person name="Roberts W.R."/>
            <person name="Alverson A.J."/>
        </authorList>
    </citation>
    <scope>NUCLEOTIDE SEQUENCE [LARGE SCALE GENOMIC DNA]</scope>
    <source>
        <strain evidence="4 5">AJA232-27</strain>
    </source>
</reference>
<feature type="domain" description="HTH myb-type" evidence="3">
    <location>
        <begin position="541"/>
        <end position="599"/>
    </location>
</feature>
<dbReference type="Proteomes" id="UP001530293">
    <property type="component" value="Unassembled WGS sequence"/>
</dbReference>
<dbReference type="InterPro" id="IPR017930">
    <property type="entry name" value="Myb_dom"/>
</dbReference>
<keyword evidence="5" id="KW-1185">Reference proteome</keyword>
<feature type="domain" description="Myb-like" evidence="2">
    <location>
        <begin position="541"/>
        <end position="595"/>
    </location>
</feature>
<accession>A0ABD3M6P4</accession>
<feature type="compositionally biased region" description="Pro residues" evidence="1">
    <location>
        <begin position="431"/>
        <end position="445"/>
    </location>
</feature>
<evidence type="ECO:0000313" key="4">
    <source>
        <dbReference type="EMBL" id="KAL3759725.1"/>
    </source>
</evidence>
<dbReference type="PANTHER" id="PTHR45614">
    <property type="entry name" value="MYB PROTEIN-RELATED"/>
    <property type="match status" value="1"/>
</dbReference>
<organism evidence="4 5">
    <name type="scientific">Discostella pseudostelligera</name>
    <dbReference type="NCBI Taxonomy" id="259834"/>
    <lineage>
        <taxon>Eukaryota</taxon>
        <taxon>Sar</taxon>
        <taxon>Stramenopiles</taxon>
        <taxon>Ochrophyta</taxon>
        <taxon>Bacillariophyta</taxon>
        <taxon>Coscinodiscophyceae</taxon>
        <taxon>Thalassiosirophycidae</taxon>
        <taxon>Stephanodiscales</taxon>
        <taxon>Stephanodiscaceae</taxon>
        <taxon>Discostella</taxon>
    </lineage>
</organism>
<dbReference type="InterPro" id="IPR001005">
    <property type="entry name" value="SANT/Myb"/>
</dbReference>
<dbReference type="AlphaFoldDB" id="A0ABD3M6P4"/>
<evidence type="ECO:0000313" key="5">
    <source>
        <dbReference type="Proteomes" id="UP001530293"/>
    </source>
</evidence>
<dbReference type="InterPro" id="IPR050560">
    <property type="entry name" value="MYB_TF"/>
</dbReference>
<evidence type="ECO:0000256" key="1">
    <source>
        <dbReference type="SAM" id="MobiDB-lite"/>
    </source>
</evidence>
<dbReference type="SMART" id="SM00717">
    <property type="entry name" value="SANT"/>
    <property type="match status" value="3"/>
</dbReference>